<dbReference type="CDD" id="cd02696">
    <property type="entry name" value="MurNAc-LAA"/>
    <property type="match status" value="1"/>
</dbReference>
<dbReference type="Gene3D" id="3.40.630.40">
    <property type="entry name" value="Zn-dependent exopeptidases"/>
    <property type="match status" value="1"/>
</dbReference>
<reference evidence="3 4" key="1">
    <citation type="submission" date="2019-03" db="EMBL/GenBank/DDBJ databases">
        <title>Genomic Encyclopedia of Type Strains, Phase IV (KMG-IV): sequencing the most valuable type-strain genomes for metagenomic binning, comparative biology and taxonomic classification.</title>
        <authorList>
            <person name="Goeker M."/>
        </authorList>
    </citation>
    <scope>NUCLEOTIDE SEQUENCE [LARGE SCALE GENOMIC DNA]</scope>
    <source>
        <strain evidence="3 4">DSM 45707</strain>
    </source>
</reference>
<dbReference type="Proteomes" id="UP000294937">
    <property type="component" value="Unassembled WGS sequence"/>
</dbReference>
<dbReference type="GO" id="GO:0008745">
    <property type="term" value="F:N-acetylmuramoyl-L-alanine amidase activity"/>
    <property type="evidence" value="ECO:0007669"/>
    <property type="project" value="InterPro"/>
</dbReference>
<accession>A0A4R3L7X7</accession>
<evidence type="ECO:0000313" key="3">
    <source>
        <dbReference type="EMBL" id="TCS95893.1"/>
    </source>
</evidence>
<dbReference type="InterPro" id="IPR050695">
    <property type="entry name" value="N-acetylmuramoyl_amidase_3"/>
</dbReference>
<dbReference type="EMBL" id="SMAG01000002">
    <property type="protein sequence ID" value="TCS95893.1"/>
    <property type="molecule type" value="Genomic_DNA"/>
</dbReference>
<evidence type="ECO:0000259" key="2">
    <source>
        <dbReference type="SMART" id="SM00646"/>
    </source>
</evidence>
<name>A0A4R3L7X7_9BACL</name>
<keyword evidence="1" id="KW-0378">Hydrolase</keyword>
<sequence length="202" mass="22687">MLICLDPGHGGTDFGAVGYSLTEKEICLELAFRIREKLAKYDGISVTMTRSIDLDTTPEERSRWANEQKADLFISIHTNASMDPMASGFTSYVSVIAGSEVRRIQCWLHNRVVCFLRQYGVRDLGKKNDTESLTGKLCELRGVQMPAIALASLYITHSKDQLLLSDAVFKERYAECIADGLAMVYQCQQKQFRANFTARSNI</sequence>
<proteinExistence type="predicted"/>
<gene>
    <name evidence="3" type="ORF">EDD58_102475</name>
</gene>
<comment type="caution">
    <text evidence="3">The sequence shown here is derived from an EMBL/GenBank/DDBJ whole genome shotgun (WGS) entry which is preliminary data.</text>
</comment>
<dbReference type="Pfam" id="PF01520">
    <property type="entry name" value="Amidase_3"/>
    <property type="match status" value="1"/>
</dbReference>
<dbReference type="GO" id="GO:0030288">
    <property type="term" value="C:outer membrane-bounded periplasmic space"/>
    <property type="evidence" value="ECO:0007669"/>
    <property type="project" value="TreeGrafter"/>
</dbReference>
<evidence type="ECO:0000313" key="4">
    <source>
        <dbReference type="Proteomes" id="UP000294937"/>
    </source>
</evidence>
<dbReference type="AlphaFoldDB" id="A0A4R3L7X7"/>
<evidence type="ECO:0000256" key="1">
    <source>
        <dbReference type="ARBA" id="ARBA00022801"/>
    </source>
</evidence>
<dbReference type="InterPro" id="IPR002508">
    <property type="entry name" value="MurNAc-LAA_cat"/>
</dbReference>
<organism evidence="3 4">
    <name type="scientific">Hazenella coriacea</name>
    <dbReference type="NCBI Taxonomy" id="1179467"/>
    <lineage>
        <taxon>Bacteria</taxon>
        <taxon>Bacillati</taxon>
        <taxon>Bacillota</taxon>
        <taxon>Bacilli</taxon>
        <taxon>Bacillales</taxon>
        <taxon>Thermoactinomycetaceae</taxon>
        <taxon>Hazenella</taxon>
    </lineage>
</organism>
<dbReference type="GO" id="GO:0009253">
    <property type="term" value="P:peptidoglycan catabolic process"/>
    <property type="evidence" value="ECO:0007669"/>
    <property type="project" value="InterPro"/>
</dbReference>
<dbReference type="SMART" id="SM00646">
    <property type="entry name" value="Ami_3"/>
    <property type="match status" value="1"/>
</dbReference>
<dbReference type="OrthoDB" id="9763643at2"/>
<keyword evidence="4" id="KW-1185">Reference proteome</keyword>
<feature type="domain" description="MurNAc-LAA" evidence="2">
    <location>
        <begin position="62"/>
        <end position="182"/>
    </location>
</feature>
<dbReference type="SUPFAM" id="SSF53187">
    <property type="entry name" value="Zn-dependent exopeptidases"/>
    <property type="match status" value="1"/>
</dbReference>
<dbReference type="RefSeq" id="WP_131923856.1">
    <property type="nucleotide sequence ID" value="NZ_SMAG01000002.1"/>
</dbReference>
<dbReference type="PANTHER" id="PTHR30404:SF0">
    <property type="entry name" value="N-ACETYLMURAMOYL-L-ALANINE AMIDASE AMIC"/>
    <property type="match status" value="1"/>
</dbReference>
<dbReference type="PANTHER" id="PTHR30404">
    <property type="entry name" value="N-ACETYLMURAMOYL-L-ALANINE AMIDASE"/>
    <property type="match status" value="1"/>
</dbReference>
<protein>
    <submittedName>
        <fullName evidence="3">N-acetylmuramoyl-L-alanine amidase</fullName>
    </submittedName>
</protein>